<name>A0A4D8QJR4_AZOBR</name>
<geneLocation type="plasmid" evidence="2 3">
    <name>p1</name>
</geneLocation>
<reference evidence="2 3" key="1">
    <citation type="submission" date="2018-09" db="EMBL/GenBank/DDBJ databases">
        <title>Whole genome based analysis of evolution and adaptive divergence in Indian and Brazilian strains of Azospirillum brasilense.</title>
        <authorList>
            <person name="Singh C."/>
            <person name="Tripathi A.K."/>
        </authorList>
    </citation>
    <scope>NUCLEOTIDE SEQUENCE [LARGE SCALE GENOMIC DNA]</scope>
    <source>
        <strain evidence="2 3">MTCC4038</strain>
        <plasmid evidence="2 3">p1</plasmid>
    </source>
</reference>
<evidence type="ECO:0000313" key="4">
    <source>
        <dbReference type="Proteomes" id="UP001277471"/>
    </source>
</evidence>
<dbReference type="EMBL" id="JAWXYC010000003">
    <property type="protein sequence ID" value="MDX5951831.1"/>
    <property type="molecule type" value="Genomic_DNA"/>
</dbReference>
<gene>
    <name evidence="2" type="ORF">D3868_15935</name>
    <name evidence="1" type="ORF">SIM66_11595</name>
</gene>
<dbReference type="Proteomes" id="UP001277471">
    <property type="component" value="Unassembled WGS sequence"/>
</dbReference>
<dbReference type="AlphaFoldDB" id="A0A4D8QJR4"/>
<keyword evidence="2" id="KW-0614">Plasmid</keyword>
<dbReference type="GeneID" id="56449320"/>
<dbReference type="RefSeq" id="WP_035677842.1">
    <property type="nucleotide sequence ID" value="NZ_CP012915.1"/>
</dbReference>
<proteinExistence type="predicted"/>
<dbReference type="KEGG" id="abf:AMK58_21340"/>
<dbReference type="EMBL" id="CP032340">
    <property type="protein sequence ID" value="QCO10577.1"/>
    <property type="molecule type" value="Genomic_DNA"/>
</dbReference>
<organism evidence="2 3">
    <name type="scientific">Azospirillum brasilense</name>
    <dbReference type="NCBI Taxonomy" id="192"/>
    <lineage>
        <taxon>Bacteria</taxon>
        <taxon>Pseudomonadati</taxon>
        <taxon>Pseudomonadota</taxon>
        <taxon>Alphaproteobacteria</taxon>
        <taxon>Rhodospirillales</taxon>
        <taxon>Azospirillaceae</taxon>
        <taxon>Azospirillum</taxon>
    </lineage>
</organism>
<evidence type="ECO:0000313" key="3">
    <source>
        <dbReference type="Proteomes" id="UP000298774"/>
    </source>
</evidence>
<dbReference type="Proteomes" id="UP000298774">
    <property type="component" value="Plasmid p1"/>
</dbReference>
<sequence>MTHHVRKRSSAMDRSEKRDAITRIRHAAEQQGLDAGDLARMTGLAPGHARAILSGFGSTVPRDALDRTVSVLPE</sequence>
<keyword evidence="4" id="KW-1185">Reference proteome</keyword>
<accession>A0A4D8QJR4</accession>
<reference evidence="1 4" key="2">
    <citation type="submission" date="2023-11" db="EMBL/GenBank/DDBJ databases">
        <title>MicrobeMod: A computational toolkit for identifying prokaryotic methylation and restriction-modification with nanopore sequencing.</title>
        <authorList>
            <person name="Crits-Christoph A."/>
            <person name="Kang S.C."/>
            <person name="Lee H."/>
            <person name="Ostrov N."/>
        </authorList>
    </citation>
    <scope>NUCLEOTIDE SEQUENCE [LARGE SCALE GENOMIC DNA]</scope>
    <source>
        <strain evidence="1 4">ATCC 29145</strain>
    </source>
</reference>
<evidence type="ECO:0000313" key="2">
    <source>
        <dbReference type="EMBL" id="QCO10577.1"/>
    </source>
</evidence>
<protein>
    <submittedName>
        <fullName evidence="2">Uncharacterized protein</fullName>
    </submittedName>
</protein>
<evidence type="ECO:0000313" key="1">
    <source>
        <dbReference type="EMBL" id="MDX5951831.1"/>
    </source>
</evidence>